<comment type="caution">
    <text evidence="1">The sequence shown here is derived from an EMBL/GenBank/DDBJ whole genome shotgun (WGS) entry which is preliminary data.</text>
</comment>
<sequence length="171" mass="18476">MPSNSFLRSDSTVVNVVQEYSGVTLMNLQTLVVEEKCAGTRVVRRSSREATFSCLIRPVETSFSVMNLMFMEFHDLLLKVWKISSSGFSLSSFTRSLFFSSNSGFLCLSAFKIAASLAVTFISVLSPPFGSTAGDSGTFFLSSAFSHSFLTPPFGEAVLEEVSDAQLGGGD</sequence>
<dbReference type="AlphaFoldDB" id="A0AAV5UIE4"/>
<name>A0AAV5UIE4_9BILA</name>
<proteinExistence type="predicted"/>
<feature type="non-terminal residue" evidence="1">
    <location>
        <position position="171"/>
    </location>
</feature>
<protein>
    <submittedName>
        <fullName evidence="1">Uncharacterized protein</fullName>
    </submittedName>
</protein>
<dbReference type="EMBL" id="BTSX01000006">
    <property type="protein sequence ID" value="GMT06025.1"/>
    <property type="molecule type" value="Genomic_DNA"/>
</dbReference>
<evidence type="ECO:0000313" key="1">
    <source>
        <dbReference type="EMBL" id="GMT06025.1"/>
    </source>
</evidence>
<keyword evidence="2" id="KW-1185">Reference proteome</keyword>
<reference evidence="1" key="1">
    <citation type="submission" date="2023-10" db="EMBL/GenBank/DDBJ databases">
        <title>Genome assembly of Pristionchus species.</title>
        <authorList>
            <person name="Yoshida K."/>
            <person name="Sommer R.J."/>
        </authorList>
    </citation>
    <scope>NUCLEOTIDE SEQUENCE</scope>
    <source>
        <strain evidence="1">RS0144</strain>
    </source>
</reference>
<evidence type="ECO:0000313" key="2">
    <source>
        <dbReference type="Proteomes" id="UP001432027"/>
    </source>
</evidence>
<gene>
    <name evidence="1" type="ORF">PENTCL1PPCAC_28199</name>
</gene>
<accession>A0AAV5UIE4</accession>
<organism evidence="1 2">
    <name type="scientific">Pristionchus entomophagus</name>
    <dbReference type="NCBI Taxonomy" id="358040"/>
    <lineage>
        <taxon>Eukaryota</taxon>
        <taxon>Metazoa</taxon>
        <taxon>Ecdysozoa</taxon>
        <taxon>Nematoda</taxon>
        <taxon>Chromadorea</taxon>
        <taxon>Rhabditida</taxon>
        <taxon>Rhabditina</taxon>
        <taxon>Diplogasteromorpha</taxon>
        <taxon>Diplogasteroidea</taxon>
        <taxon>Neodiplogasteridae</taxon>
        <taxon>Pristionchus</taxon>
    </lineage>
</organism>
<dbReference type="Proteomes" id="UP001432027">
    <property type="component" value="Unassembled WGS sequence"/>
</dbReference>